<proteinExistence type="predicted"/>
<reference evidence="4" key="1">
    <citation type="submission" date="2022-11" db="UniProtKB">
        <authorList>
            <consortium name="WormBaseParasite"/>
        </authorList>
    </citation>
    <scope>IDENTIFICATION</scope>
</reference>
<keyword evidence="2" id="KW-1133">Transmembrane helix</keyword>
<dbReference type="AlphaFoldDB" id="A0A915E223"/>
<dbReference type="Proteomes" id="UP000887574">
    <property type="component" value="Unplaced"/>
</dbReference>
<evidence type="ECO:0000313" key="3">
    <source>
        <dbReference type="Proteomes" id="UP000887574"/>
    </source>
</evidence>
<accession>A0A915E223</accession>
<evidence type="ECO:0000313" key="4">
    <source>
        <dbReference type="WBParaSite" id="jg26117"/>
    </source>
</evidence>
<sequence length="167" mass="19042">MFNSCVVYDPSMNFDDQQIGSSVTDSNGGRSSYRSVYIVRKHTDRNSLPNSSAVYERKIQDLNEQMATLRLENLRLKQYHGDEGSERRHAPQKRADVVFNPSWLQCCLRFIYHNFCTFLIVLLAILSFSSFNGSSSGVDKDEMLLLPSEEITCPAVDQLKSYLDLAE</sequence>
<keyword evidence="3" id="KW-1185">Reference proteome</keyword>
<feature type="transmembrane region" description="Helical" evidence="2">
    <location>
        <begin position="110"/>
        <end position="131"/>
    </location>
</feature>
<name>A0A915E223_9BILA</name>
<organism evidence="3 4">
    <name type="scientific">Ditylenchus dipsaci</name>
    <dbReference type="NCBI Taxonomy" id="166011"/>
    <lineage>
        <taxon>Eukaryota</taxon>
        <taxon>Metazoa</taxon>
        <taxon>Ecdysozoa</taxon>
        <taxon>Nematoda</taxon>
        <taxon>Chromadorea</taxon>
        <taxon>Rhabditida</taxon>
        <taxon>Tylenchina</taxon>
        <taxon>Tylenchomorpha</taxon>
        <taxon>Sphaerularioidea</taxon>
        <taxon>Anguinidae</taxon>
        <taxon>Anguininae</taxon>
        <taxon>Ditylenchus</taxon>
    </lineage>
</organism>
<protein>
    <submittedName>
        <fullName evidence="4">Uncharacterized protein</fullName>
    </submittedName>
</protein>
<keyword evidence="2" id="KW-0812">Transmembrane</keyword>
<keyword evidence="2" id="KW-0472">Membrane</keyword>
<keyword evidence="1" id="KW-0175">Coiled coil</keyword>
<dbReference type="WBParaSite" id="jg26117">
    <property type="protein sequence ID" value="jg26117"/>
    <property type="gene ID" value="jg26117"/>
</dbReference>
<evidence type="ECO:0000256" key="2">
    <source>
        <dbReference type="SAM" id="Phobius"/>
    </source>
</evidence>
<evidence type="ECO:0000256" key="1">
    <source>
        <dbReference type="SAM" id="Coils"/>
    </source>
</evidence>
<feature type="coiled-coil region" evidence="1">
    <location>
        <begin position="52"/>
        <end position="79"/>
    </location>
</feature>